<name>A0A484N4Q9_9ASTE</name>
<organism evidence="1 2">
    <name type="scientific">Cuscuta campestris</name>
    <dbReference type="NCBI Taxonomy" id="132261"/>
    <lineage>
        <taxon>Eukaryota</taxon>
        <taxon>Viridiplantae</taxon>
        <taxon>Streptophyta</taxon>
        <taxon>Embryophyta</taxon>
        <taxon>Tracheophyta</taxon>
        <taxon>Spermatophyta</taxon>
        <taxon>Magnoliopsida</taxon>
        <taxon>eudicotyledons</taxon>
        <taxon>Gunneridae</taxon>
        <taxon>Pentapetalae</taxon>
        <taxon>asterids</taxon>
        <taxon>lamiids</taxon>
        <taxon>Solanales</taxon>
        <taxon>Convolvulaceae</taxon>
        <taxon>Cuscuteae</taxon>
        <taxon>Cuscuta</taxon>
        <taxon>Cuscuta subgen. Grammica</taxon>
        <taxon>Cuscuta sect. Cleistogrammica</taxon>
    </lineage>
</organism>
<dbReference type="Proteomes" id="UP000595140">
    <property type="component" value="Unassembled WGS sequence"/>
</dbReference>
<dbReference type="AlphaFoldDB" id="A0A484N4Q9"/>
<dbReference type="EMBL" id="OOIL02005825">
    <property type="protein sequence ID" value="VFQ96103.1"/>
    <property type="molecule type" value="Genomic_DNA"/>
</dbReference>
<evidence type="ECO:0000313" key="1">
    <source>
        <dbReference type="EMBL" id="VFQ96103.1"/>
    </source>
</evidence>
<gene>
    <name evidence="1" type="ORF">CCAM_LOCUS37879</name>
</gene>
<accession>A0A484N4Q9</accession>
<keyword evidence="2" id="KW-1185">Reference proteome</keyword>
<reference evidence="1 2" key="1">
    <citation type="submission" date="2018-04" db="EMBL/GenBank/DDBJ databases">
        <authorList>
            <person name="Vogel A."/>
        </authorList>
    </citation>
    <scope>NUCLEOTIDE SEQUENCE [LARGE SCALE GENOMIC DNA]</scope>
</reference>
<evidence type="ECO:0000313" key="2">
    <source>
        <dbReference type="Proteomes" id="UP000595140"/>
    </source>
</evidence>
<proteinExistence type="predicted"/>
<protein>
    <submittedName>
        <fullName evidence="1">Uncharacterized protein</fullName>
    </submittedName>
</protein>
<sequence>MPHGVYKEYREILGASAYLLRELMLETVGEGSMEDVDLWNSLEDLSQKVETVIKQPKFKPGRGDFEKEDRCN</sequence>